<keyword evidence="3" id="KW-1185">Reference proteome</keyword>
<proteinExistence type="predicted"/>
<evidence type="ECO:0000256" key="1">
    <source>
        <dbReference type="ARBA" id="ARBA00022833"/>
    </source>
</evidence>
<dbReference type="Pfam" id="PF02585">
    <property type="entry name" value="PIG-L"/>
    <property type="match status" value="1"/>
</dbReference>
<organism evidence="2 3">
    <name type="scientific">Streptomyces qinzhouensis</name>
    <dbReference type="NCBI Taxonomy" id="2599401"/>
    <lineage>
        <taxon>Bacteria</taxon>
        <taxon>Bacillati</taxon>
        <taxon>Actinomycetota</taxon>
        <taxon>Actinomycetes</taxon>
        <taxon>Kitasatosporales</taxon>
        <taxon>Streptomycetaceae</taxon>
        <taxon>Streptomyces</taxon>
    </lineage>
</organism>
<dbReference type="InterPro" id="IPR003737">
    <property type="entry name" value="GlcNAc_PI_deacetylase-related"/>
</dbReference>
<protein>
    <submittedName>
        <fullName evidence="2">GlcNAc-PI de-N-acetylase</fullName>
    </submittedName>
</protein>
<evidence type="ECO:0000313" key="2">
    <source>
        <dbReference type="EMBL" id="QDY80685.1"/>
    </source>
</evidence>
<dbReference type="OrthoDB" id="116799at2"/>
<keyword evidence="1" id="KW-0862">Zinc</keyword>
<dbReference type="PANTHER" id="PTHR12993:SF29">
    <property type="entry name" value="BLR3841 PROTEIN"/>
    <property type="match status" value="1"/>
</dbReference>
<dbReference type="AlphaFoldDB" id="A0A5B8JG12"/>
<reference evidence="2 3" key="1">
    <citation type="submission" date="2019-07" db="EMBL/GenBank/DDBJ databases">
        <authorList>
            <person name="Zhu P."/>
        </authorList>
    </citation>
    <scope>NUCLEOTIDE SEQUENCE [LARGE SCALE GENOMIC DNA]</scope>
    <source>
        <strain evidence="2 3">SSL-25</strain>
    </source>
</reference>
<dbReference type="SUPFAM" id="SSF102588">
    <property type="entry name" value="LmbE-like"/>
    <property type="match status" value="1"/>
</dbReference>
<gene>
    <name evidence="2" type="ORF">FQU76_01210</name>
</gene>
<sequence>MFGLPPGSTVLVVAPHPDDETLGAGGTIARLTMAGVTVHVLVIACRSHPGSDPVVRAGELDQACTVLGVASQHIAFPGGEAATDPGSRMAEVVHLIESGPGPSLRVLRPAGLLIPAAGSFHQDHRAVHDAGLAAARPSGHAPSLVLGYRGPEDTLWTAGPTARGTVAVDTGGVWETKAKALAAYTTQMRDDPHPRSVETIAALDRAAGASAGTAMAEMFVPYRLVAR</sequence>
<name>A0A5B8JG12_9ACTN</name>
<dbReference type="Gene3D" id="3.40.50.10320">
    <property type="entry name" value="LmbE-like"/>
    <property type="match status" value="1"/>
</dbReference>
<dbReference type="Proteomes" id="UP000320580">
    <property type="component" value="Chromosome"/>
</dbReference>
<dbReference type="GO" id="GO:0016811">
    <property type="term" value="F:hydrolase activity, acting on carbon-nitrogen (but not peptide) bonds, in linear amides"/>
    <property type="evidence" value="ECO:0007669"/>
    <property type="project" value="TreeGrafter"/>
</dbReference>
<dbReference type="EMBL" id="CP042266">
    <property type="protein sequence ID" value="QDY80685.1"/>
    <property type="molecule type" value="Genomic_DNA"/>
</dbReference>
<accession>A0A5B8JG12</accession>
<evidence type="ECO:0000313" key="3">
    <source>
        <dbReference type="Proteomes" id="UP000320580"/>
    </source>
</evidence>
<dbReference type="InterPro" id="IPR024078">
    <property type="entry name" value="LmbE-like_dom_sf"/>
</dbReference>
<dbReference type="PANTHER" id="PTHR12993">
    <property type="entry name" value="N-ACETYLGLUCOSAMINYL-PHOSPHATIDYLINOSITOL DE-N-ACETYLASE-RELATED"/>
    <property type="match status" value="1"/>
</dbReference>
<dbReference type="KEGG" id="sqz:FQU76_01210"/>
<dbReference type="GO" id="GO:0016137">
    <property type="term" value="P:glycoside metabolic process"/>
    <property type="evidence" value="ECO:0007669"/>
    <property type="project" value="UniProtKB-ARBA"/>
</dbReference>